<dbReference type="PRINTS" id="PR01932">
    <property type="entry name" value="INTRLEUKIN17"/>
</dbReference>
<dbReference type="Pfam" id="PF06083">
    <property type="entry name" value="IL17"/>
    <property type="match status" value="1"/>
</dbReference>
<sequence length="169" mass="19591">MLRVFMIFLFFALWCTCSSEAKKPVGCFSKKELVDHAEHFMAKYLHWSHNHMIQSLEDPNSRTEPSCSNFKLQTSSADYNNRSVSPWRYRIDHDEERFPSRIAVAECLCEGCVINGEENRSYNSVLVKRSQLVLKRIKCPLNPDMYSFKVTMVKVPVACTCLRPISSQQ</sequence>
<comment type="caution">
    <text evidence="7">The sequence shown here is derived from an EMBL/GenBank/DDBJ whole genome shotgun (WGS) entry which is preliminary data.</text>
</comment>
<name>A0A8T3E5L5_9TELE</name>
<dbReference type="Proteomes" id="UP000829720">
    <property type="component" value="Unassembled WGS sequence"/>
</dbReference>
<dbReference type="InterPro" id="IPR020440">
    <property type="entry name" value="IL-17_chr"/>
</dbReference>
<comment type="similarity">
    <text evidence="2">Belongs to the IL-17 family.</text>
</comment>
<evidence type="ECO:0008006" key="9">
    <source>
        <dbReference type="Google" id="ProtNLM"/>
    </source>
</evidence>
<evidence type="ECO:0000256" key="4">
    <source>
        <dbReference type="ARBA" id="ARBA00022525"/>
    </source>
</evidence>
<dbReference type="Gene3D" id="2.10.90.10">
    <property type="entry name" value="Cystine-knot cytokines"/>
    <property type="match status" value="1"/>
</dbReference>
<comment type="subcellular location">
    <subcellularLocation>
        <location evidence="1">Secreted</location>
    </subcellularLocation>
</comment>
<feature type="signal peptide" evidence="6">
    <location>
        <begin position="1"/>
        <end position="21"/>
    </location>
</feature>
<evidence type="ECO:0000256" key="2">
    <source>
        <dbReference type="ARBA" id="ARBA00007236"/>
    </source>
</evidence>
<dbReference type="SUPFAM" id="SSF57501">
    <property type="entry name" value="Cystine-knot cytokines"/>
    <property type="match status" value="1"/>
</dbReference>
<dbReference type="AlphaFoldDB" id="A0A8T3E5L5"/>
<keyword evidence="8" id="KW-1185">Reference proteome</keyword>
<evidence type="ECO:0000256" key="6">
    <source>
        <dbReference type="SAM" id="SignalP"/>
    </source>
</evidence>
<evidence type="ECO:0000256" key="5">
    <source>
        <dbReference type="ARBA" id="ARBA00022729"/>
    </source>
</evidence>
<dbReference type="InterPro" id="IPR010345">
    <property type="entry name" value="IL-17_fam"/>
</dbReference>
<reference evidence="7" key="1">
    <citation type="submission" date="2021-01" db="EMBL/GenBank/DDBJ databases">
        <authorList>
            <person name="Zahm M."/>
            <person name="Roques C."/>
            <person name="Cabau C."/>
            <person name="Klopp C."/>
            <person name="Donnadieu C."/>
            <person name="Jouanno E."/>
            <person name="Lampietro C."/>
            <person name="Louis A."/>
            <person name="Herpin A."/>
            <person name="Echchiki A."/>
            <person name="Berthelot C."/>
            <person name="Parey E."/>
            <person name="Roest-Crollius H."/>
            <person name="Braasch I."/>
            <person name="Postlethwait J."/>
            <person name="Bobe J."/>
            <person name="Montfort J."/>
            <person name="Bouchez O."/>
            <person name="Begum T."/>
            <person name="Mejri S."/>
            <person name="Adams A."/>
            <person name="Chen W.-J."/>
            <person name="Guiguen Y."/>
        </authorList>
    </citation>
    <scope>NUCLEOTIDE SEQUENCE</scope>
    <source>
        <tissue evidence="7">Blood</tissue>
    </source>
</reference>
<keyword evidence="3" id="KW-0202">Cytokine</keyword>
<gene>
    <name evidence="7" type="ORF">AGOR_G00006910</name>
</gene>
<accession>A0A8T3E5L5</accession>
<protein>
    <recommendedName>
        <fullName evidence="9">Interleukin-17C</fullName>
    </recommendedName>
</protein>
<feature type="chain" id="PRO_5035802061" description="Interleukin-17C" evidence="6">
    <location>
        <begin position="22"/>
        <end position="169"/>
    </location>
</feature>
<keyword evidence="5 6" id="KW-0732">Signal</keyword>
<evidence type="ECO:0000313" key="7">
    <source>
        <dbReference type="EMBL" id="KAI1904562.1"/>
    </source>
</evidence>
<dbReference type="GO" id="GO:0005125">
    <property type="term" value="F:cytokine activity"/>
    <property type="evidence" value="ECO:0007669"/>
    <property type="project" value="UniProtKB-KW"/>
</dbReference>
<evidence type="ECO:0000256" key="1">
    <source>
        <dbReference type="ARBA" id="ARBA00004613"/>
    </source>
</evidence>
<evidence type="ECO:0000313" key="8">
    <source>
        <dbReference type="Proteomes" id="UP000829720"/>
    </source>
</evidence>
<dbReference type="GO" id="GO:0006954">
    <property type="term" value="P:inflammatory response"/>
    <property type="evidence" value="ECO:0007669"/>
    <property type="project" value="InterPro"/>
</dbReference>
<proteinExistence type="inferred from homology"/>
<dbReference type="InterPro" id="IPR029034">
    <property type="entry name" value="Cystine-knot_cytokine"/>
</dbReference>
<dbReference type="OrthoDB" id="6038945at2759"/>
<dbReference type="GO" id="GO:0005615">
    <property type="term" value="C:extracellular space"/>
    <property type="evidence" value="ECO:0007669"/>
    <property type="project" value="UniProtKB-KW"/>
</dbReference>
<dbReference type="EMBL" id="JAERUA010000001">
    <property type="protein sequence ID" value="KAI1904562.1"/>
    <property type="molecule type" value="Genomic_DNA"/>
</dbReference>
<evidence type="ECO:0000256" key="3">
    <source>
        <dbReference type="ARBA" id="ARBA00022514"/>
    </source>
</evidence>
<organism evidence="7 8">
    <name type="scientific">Albula goreensis</name>
    <dbReference type="NCBI Taxonomy" id="1534307"/>
    <lineage>
        <taxon>Eukaryota</taxon>
        <taxon>Metazoa</taxon>
        <taxon>Chordata</taxon>
        <taxon>Craniata</taxon>
        <taxon>Vertebrata</taxon>
        <taxon>Euteleostomi</taxon>
        <taxon>Actinopterygii</taxon>
        <taxon>Neopterygii</taxon>
        <taxon>Teleostei</taxon>
        <taxon>Albuliformes</taxon>
        <taxon>Albulidae</taxon>
        <taxon>Albula</taxon>
    </lineage>
</organism>
<keyword evidence="4" id="KW-0964">Secreted</keyword>